<keyword evidence="10 11" id="KW-0998">Cell outer membrane</keyword>
<evidence type="ECO:0000256" key="9">
    <source>
        <dbReference type="ARBA" id="ARBA00023136"/>
    </source>
</evidence>
<keyword evidence="4" id="KW-0410">Iron transport</keyword>
<dbReference type="AlphaFoldDB" id="A0A8J6Q7M6"/>
<dbReference type="InterPro" id="IPR012910">
    <property type="entry name" value="Plug_dom"/>
</dbReference>
<dbReference type="InterPro" id="IPR036942">
    <property type="entry name" value="Beta-barrel_TonB_sf"/>
</dbReference>
<comment type="similarity">
    <text evidence="11 12">Belongs to the TonB-dependent receptor family.</text>
</comment>
<keyword evidence="16" id="KW-1185">Reference proteome</keyword>
<keyword evidence="3 11" id="KW-1134">Transmembrane beta strand</keyword>
<dbReference type="RefSeq" id="WP_188215866.1">
    <property type="nucleotide sequence ID" value="NZ_BAABGH010000010.1"/>
</dbReference>
<reference evidence="15" key="2">
    <citation type="submission" date="2020-09" db="EMBL/GenBank/DDBJ databases">
        <authorList>
            <person name="Wu Z."/>
        </authorList>
    </citation>
    <scope>NUCLEOTIDE SEQUENCE</scope>
    <source>
        <strain evidence="15">SC17</strain>
    </source>
</reference>
<evidence type="ECO:0000256" key="2">
    <source>
        <dbReference type="ARBA" id="ARBA00022448"/>
    </source>
</evidence>
<dbReference type="InterPro" id="IPR037066">
    <property type="entry name" value="Plug_dom_sf"/>
</dbReference>
<protein>
    <submittedName>
        <fullName evidence="15">TonB-dependent receptor</fullName>
    </submittedName>
</protein>
<evidence type="ECO:0000256" key="5">
    <source>
        <dbReference type="ARBA" id="ARBA00022692"/>
    </source>
</evidence>
<comment type="subcellular location">
    <subcellularLocation>
        <location evidence="1 11">Cell outer membrane</location>
        <topology evidence="1 11">Multi-pass membrane protein</topology>
    </subcellularLocation>
</comment>
<dbReference type="Proteomes" id="UP000602057">
    <property type="component" value="Unassembled WGS sequence"/>
</dbReference>
<keyword evidence="7" id="KW-0406">Ion transport</keyword>
<dbReference type="Pfam" id="PF00593">
    <property type="entry name" value="TonB_dep_Rec_b-barrel"/>
    <property type="match status" value="1"/>
</dbReference>
<keyword evidence="6" id="KW-0408">Iron</keyword>
<dbReference type="Gene3D" id="2.40.170.20">
    <property type="entry name" value="TonB-dependent receptor, beta-barrel domain"/>
    <property type="match status" value="1"/>
</dbReference>
<feature type="domain" description="TonB-dependent receptor-like beta-barrel" evidence="13">
    <location>
        <begin position="301"/>
        <end position="715"/>
    </location>
</feature>
<evidence type="ECO:0000256" key="7">
    <source>
        <dbReference type="ARBA" id="ARBA00023065"/>
    </source>
</evidence>
<evidence type="ECO:0000256" key="3">
    <source>
        <dbReference type="ARBA" id="ARBA00022452"/>
    </source>
</evidence>
<evidence type="ECO:0000256" key="10">
    <source>
        <dbReference type="ARBA" id="ARBA00023237"/>
    </source>
</evidence>
<dbReference type="SUPFAM" id="SSF56935">
    <property type="entry name" value="Porins"/>
    <property type="match status" value="1"/>
</dbReference>
<evidence type="ECO:0000313" key="15">
    <source>
        <dbReference type="EMBL" id="MBD0835391.1"/>
    </source>
</evidence>
<evidence type="ECO:0000256" key="12">
    <source>
        <dbReference type="RuleBase" id="RU003357"/>
    </source>
</evidence>
<evidence type="ECO:0000256" key="1">
    <source>
        <dbReference type="ARBA" id="ARBA00004571"/>
    </source>
</evidence>
<gene>
    <name evidence="15" type="ORF">ICJ84_08090</name>
</gene>
<keyword evidence="5 11" id="KW-0812">Transmembrane</keyword>
<dbReference type="EMBL" id="JACVXC010000002">
    <property type="protein sequence ID" value="MBD0835391.1"/>
    <property type="molecule type" value="Genomic_DNA"/>
</dbReference>
<keyword evidence="9 11" id="KW-0472">Membrane</keyword>
<dbReference type="InterPro" id="IPR008969">
    <property type="entry name" value="CarboxyPept-like_regulatory"/>
</dbReference>
<evidence type="ECO:0000259" key="14">
    <source>
        <dbReference type="Pfam" id="PF07715"/>
    </source>
</evidence>
<keyword evidence="15" id="KW-0675">Receptor</keyword>
<keyword evidence="2 11" id="KW-0813">Transport</keyword>
<dbReference type="PANTHER" id="PTHR32552">
    <property type="entry name" value="FERRICHROME IRON RECEPTOR-RELATED"/>
    <property type="match status" value="1"/>
</dbReference>
<sequence>MKKTLFLIILYSNALICQISKGKVVDIETNIPLDSVSIIDTENKVITVTNKNGGFEISSLGNYTFKKIGYKTKAFNIDSNYTVIQLSYNPNELNEVIISTAHLPGKLKKSIYGTSFITTKDLNSSINTNIQHSLNKIPGVFMQSGALNTNRITIRGVGSRNLFGTAKIRAYFKDIPLTNGSGESNIEDFELASLSRIEITKGATSLYGAGLGGTIRLVPKNTALNQKSFEAEFSTGSFGLTKETLSLGYGSFKNSLTTIFSNTILKGFRDNSNYKRQTFTINDNLFVGQKDELSFLANHINLKAFIPSSLDMETYTNNPSSAAYTWKQAKGFEDYSRGLLGISWNHQFQKNLKLTTSIFSSFKTNYEPRPFDILDEQILATGLRSRLNDSIKLLKKQFNWSIGGELFYDTSKYSTSENLYQEYPEGTGSVKGSLLSNYQEKRGYTNIFSEVNYSSESLMILLGFNYNQTWYRLKDRFPIDSENLDQSGYYKFSGILSPTVGISYQIAKPLSIYTNITHGFSPISLSETLLPNGMINYNLKPETGWNYEIGSNGSLLKNKLSYNISLYRLDIRNLLVSRRTLDNQYIGINAGETQHDGLELSLRYTWFINNDLYLRPFLTYSLNDYHFKNFIDNESNYSGNKLTGIPQQVFNAGIDFDTKKGFYGNLYFQSVDSMPITDDNSLFSDCYKLINLKLGYKNNINNNLKANLFYGINNLFNEKYASQILINASGFNGNSPRYFYPGEPTNYYTGININYHF</sequence>
<organism evidence="15 16">
    <name type="scientific">Aestuariibaculum suncheonense</name>
    <dbReference type="NCBI Taxonomy" id="1028745"/>
    <lineage>
        <taxon>Bacteria</taxon>
        <taxon>Pseudomonadati</taxon>
        <taxon>Bacteroidota</taxon>
        <taxon>Flavobacteriia</taxon>
        <taxon>Flavobacteriales</taxon>
        <taxon>Flavobacteriaceae</taxon>
    </lineage>
</organism>
<reference evidence="15" key="1">
    <citation type="journal article" date="2013" name="Int. J. Syst. Evol. Microbiol.">
        <title>Aestuariibaculum suncheonense gen. nov., sp. nov., a marine bacterium of the family Flavobacteriaceae isolated from a tidal flat and emended descriptions of the genera Gaetbulibacter and Tamlana.</title>
        <authorList>
            <person name="Jeong S.H."/>
            <person name="Park M.S."/>
            <person name="Jin H.M."/>
            <person name="Lee K."/>
            <person name="Park W."/>
            <person name="Jeon C.O."/>
        </authorList>
    </citation>
    <scope>NUCLEOTIDE SEQUENCE</scope>
    <source>
        <strain evidence="15">SC17</strain>
    </source>
</reference>
<evidence type="ECO:0000259" key="13">
    <source>
        <dbReference type="Pfam" id="PF00593"/>
    </source>
</evidence>
<dbReference type="Pfam" id="PF07715">
    <property type="entry name" value="Plug"/>
    <property type="match status" value="1"/>
</dbReference>
<evidence type="ECO:0000256" key="11">
    <source>
        <dbReference type="PROSITE-ProRule" id="PRU01360"/>
    </source>
</evidence>
<evidence type="ECO:0000313" key="16">
    <source>
        <dbReference type="Proteomes" id="UP000602057"/>
    </source>
</evidence>
<dbReference type="PANTHER" id="PTHR32552:SF81">
    <property type="entry name" value="TONB-DEPENDENT OUTER MEMBRANE RECEPTOR"/>
    <property type="match status" value="1"/>
</dbReference>
<keyword evidence="8 12" id="KW-0798">TonB box</keyword>
<accession>A0A8J6Q7M6</accession>
<dbReference type="GO" id="GO:0009279">
    <property type="term" value="C:cell outer membrane"/>
    <property type="evidence" value="ECO:0007669"/>
    <property type="project" value="UniProtKB-SubCell"/>
</dbReference>
<evidence type="ECO:0000256" key="6">
    <source>
        <dbReference type="ARBA" id="ARBA00023004"/>
    </source>
</evidence>
<feature type="domain" description="TonB-dependent receptor plug" evidence="14">
    <location>
        <begin position="110"/>
        <end position="213"/>
    </location>
</feature>
<dbReference type="InterPro" id="IPR000531">
    <property type="entry name" value="Beta-barrel_TonB"/>
</dbReference>
<name>A0A8J6Q7M6_9FLAO</name>
<evidence type="ECO:0000256" key="8">
    <source>
        <dbReference type="ARBA" id="ARBA00023077"/>
    </source>
</evidence>
<dbReference type="Pfam" id="PF13715">
    <property type="entry name" value="CarbopepD_reg_2"/>
    <property type="match status" value="1"/>
</dbReference>
<evidence type="ECO:0000256" key="4">
    <source>
        <dbReference type="ARBA" id="ARBA00022496"/>
    </source>
</evidence>
<dbReference type="PROSITE" id="PS52016">
    <property type="entry name" value="TONB_DEPENDENT_REC_3"/>
    <property type="match status" value="1"/>
</dbReference>
<dbReference type="SUPFAM" id="SSF49464">
    <property type="entry name" value="Carboxypeptidase regulatory domain-like"/>
    <property type="match status" value="1"/>
</dbReference>
<proteinExistence type="inferred from homology"/>
<dbReference type="GO" id="GO:0006826">
    <property type="term" value="P:iron ion transport"/>
    <property type="evidence" value="ECO:0007669"/>
    <property type="project" value="UniProtKB-KW"/>
</dbReference>
<comment type="caution">
    <text evidence="15">The sequence shown here is derived from an EMBL/GenBank/DDBJ whole genome shotgun (WGS) entry which is preliminary data.</text>
</comment>
<dbReference type="InterPro" id="IPR039426">
    <property type="entry name" value="TonB-dep_rcpt-like"/>
</dbReference>
<dbReference type="Gene3D" id="2.170.130.10">
    <property type="entry name" value="TonB-dependent receptor, plug domain"/>
    <property type="match status" value="1"/>
</dbReference>